<dbReference type="RefSeq" id="WP_189567407.1">
    <property type="nucleotide sequence ID" value="NZ_BMXI01000002.1"/>
</dbReference>
<evidence type="ECO:0000313" key="2">
    <source>
        <dbReference type="EMBL" id="GHC44390.1"/>
    </source>
</evidence>
<evidence type="ECO:0000313" key="3">
    <source>
        <dbReference type="Proteomes" id="UP000644507"/>
    </source>
</evidence>
<dbReference type="Proteomes" id="UP000644507">
    <property type="component" value="Unassembled WGS sequence"/>
</dbReference>
<feature type="domain" description="DUF4365" evidence="1">
    <location>
        <begin position="8"/>
        <end position="152"/>
    </location>
</feature>
<sequence>MTLNNQKEQFSSAYAQAVASVAGLKISKCEVDDDSIDITIERSGGLAERLDIQLKCTASSIPVSGDLSFPLKLKNYEDLSRVTIMPRILVVLFVPKDSQDWMKITEEQALIRHSAWWVDLKDSPSTDNDTSVTVTIPRDNLFRPEILTKLLDETRNQFTPA</sequence>
<gene>
    <name evidence="2" type="ORF">GCM10007100_07090</name>
</gene>
<keyword evidence="3" id="KW-1185">Reference proteome</keyword>
<reference evidence="2" key="2">
    <citation type="submission" date="2020-09" db="EMBL/GenBank/DDBJ databases">
        <authorList>
            <person name="Sun Q."/>
            <person name="Kim S."/>
        </authorList>
    </citation>
    <scope>NUCLEOTIDE SEQUENCE</scope>
    <source>
        <strain evidence="2">KCTC 12988</strain>
    </source>
</reference>
<accession>A0A918TFR0</accession>
<dbReference type="Pfam" id="PF14280">
    <property type="entry name" value="DUF4365"/>
    <property type="match status" value="1"/>
</dbReference>
<reference evidence="2" key="1">
    <citation type="journal article" date="2014" name="Int. J. Syst. Evol. Microbiol.">
        <title>Complete genome sequence of Corynebacterium casei LMG S-19264T (=DSM 44701T), isolated from a smear-ripened cheese.</title>
        <authorList>
            <consortium name="US DOE Joint Genome Institute (JGI-PGF)"/>
            <person name="Walter F."/>
            <person name="Albersmeier A."/>
            <person name="Kalinowski J."/>
            <person name="Ruckert C."/>
        </authorList>
    </citation>
    <scope>NUCLEOTIDE SEQUENCE</scope>
    <source>
        <strain evidence="2">KCTC 12988</strain>
    </source>
</reference>
<proteinExistence type="predicted"/>
<name>A0A918TFR0_9BACT</name>
<protein>
    <recommendedName>
        <fullName evidence="1">DUF4365 domain-containing protein</fullName>
    </recommendedName>
</protein>
<dbReference type="InterPro" id="IPR025375">
    <property type="entry name" value="DUF4365"/>
</dbReference>
<comment type="caution">
    <text evidence="2">The sequence shown here is derived from an EMBL/GenBank/DDBJ whole genome shotgun (WGS) entry which is preliminary data.</text>
</comment>
<evidence type="ECO:0000259" key="1">
    <source>
        <dbReference type="Pfam" id="PF14280"/>
    </source>
</evidence>
<dbReference type="AlphaFoldDB" id="A0A918TFR0"/>
<dbReference type="EMBL" id="BMXI01000002">
    <property type="protein sequence ID" value="GHC44390.1"/>
    <property type="molecule type" value="Genomic_DNA"/>
</dbReference>
<organism evidence="2 3">
    <name type="scientific">Roseibacillus persicicus</name>
    <dbReference type="NCBI Taxonomy" id="454148"/>
    <lineage>
        <taxon>Bacteria</taxon>
        <taxon>Pseudomonadati</taxon>
        <taxon>Verrucomicrobiota</taxon>
        <taxon>Verrucomicrobiia</taxon>
        <taxon>Verrucomicrobiales</taxon>
        <taxon>Verrucomicrobiaceae</taxon>
        <taxon>Roseibacillus</taxon>
    </lineage>
</organism>